<dbReference type="Pfam" id="PF05995">
    <property type="entry name" value="CDO_I"/>
    <property type="match status" value="1"/>
</dbReference>
<evidence type="ECO:0000313" key="8">
    <source>
        <dbReference type="EMBL" id="MYR34615.1"/>
    </source>
</evidence>
<accession>A0A7K2IXV9</accession>
<gene>
    <name evidence="8" type="ORF">GTW20_20780</name>
</gene>
<evidence type="ECO:0000256" key="1">
    <source>
        <dbReference type="ARBA" id="ARBA00006622"/>
    </source>
</evidence>
<reference evidence="8 9" key="1">
    <citation type="journal article" date="2019" name="Nat. Commun.">
        <title>The antimicrobial potential of Streptomyces from insect microbiomes.</title>
        <authorList>
            <person name="Chevrette M.G."/>
            <person name="Carlson C.M."/>
            <person name="Ortega H.E."/>
            <person name="Thomas C."/>
            <person name="Ananiev G.E."/>
            <person name="Barns K.J."/>
            <person name="Book A.J."/>
            <person name="Cagnazzo J."/>
            <person name="Carlos C."/>
            <person name="Flanigan W."/>
            <person name="Grubbs K.J."/>
            <person name="Horn H.A."/>
            <person name="Hoffmann F.M."/>
            <person name="Klassen J.L."/>
            <person name="Knack J.J."/>
            <person name="Lewin G.R."/>
            <person name="McDonald B.R."/>
            <person name="Muller L."/>
            <person name="Melo W.G.P."/>
            <person name="Pinto-Tomas A.A."/>
            <person name="Schmitz A."/>
            <person name="Wendt-Pienkowski E."/>
            <person name="Wildman S."/>
            <person name="Zhao M."/>
            <person name="Zhang F."/>
            <person name="Bugni T.S."/>
            <person name="Andes D.R."/>
            <person name="Pupo M.T."/>
            <person name="Currie C.R."/>
        </authorList>
    </citation>
    <scope>NUCLEOTIDE SEQUENCE [LARGE SCALE GENOMIC DNA]</scope>
    <source>
        <strain evidence="8 9">SID5840</strain>
    </source>
</reference>
<dbReference type="SUPFAM" id="SSF51182">
    <property type="entry name" value="RmlC-like cupins"/>
    <property type="match status" value="1"/>
</dbReference>
<evidence type="ECO:0000256" key="6">
    <source>
        <dbReference type="PIRSR" id="PIRSR610300-51"/>
    </source>
</evidence>
<sequence length="206" mass="22244">MAARGSIDTTGKARRNMTVNDIDTSPLSETAPAAPTPLTLDRLAGLTAEIAEEVRQGLHEIHFDAEERWSVRLRADDYTDVWLISWTPDQSTRLHDHAGSLGALTVVTGELVEHHWDGGLRERTLAEGEGGRFPLGHVHDVVNTSTAPAVSVHAYSPPLTAMHYYEVTDGGTLRRTGSILTTDPEPDVPTLEAAPTAPAEPEEGGR</sequence>
<dbReference type="CDD" id="cd10548">
    <property type="entry name" value="cupin_CDO"/>
    <property type="match status" value="1"/>
</dbReference>
<feature type="region of interest" description="Disordered" evidence="7">
    <location>
        <begin position="175"/>
        <end position="206"/>
    </location>
</feature>
<dbReference type="AlphaFoldDB" id="A0A7K2IXV9"/>
<evidence type="ECO:0000256" key="2">
    <source>
        <dbReference type="ARBA" id="ARBA00022723"/>
    </source>
</evidence>
<feature type="binding site" evidence="6">
    <location>
        <position position="139"/>
    </location>
    <ligand>
        <name>Fe cation</name>
        <dbReference type="ChEBI" id="CHEBI:24875"/>
        <note>catalytic</note>
    </ligand>
</feature>
<dbReference type="PANTHER" id="PTHR12918">
    <property type="entry name" value="CYSTEINE DIOXYGENASE"/>
    <property type="match status" value="1"/>
</dbReference>
<dbReference type="Proteomes" id="UP000467124">
    <property type="component" value="Unassembled WGS sequence"/>
</dbReference>
<keyword evidence="5 6" id="KW-0408">Iron</keyword>
<evidence type="ECO:0000256" key="5">
    <source>
        <dbReference type="ARBA" id="ARBA00023004"/>
    </source>
</evidence>
<comment type="similarity">
    <text evidence="1">Belongs to the cysteine dioxygenase family.</text>
</comment>
<keyword evidence="3 8" id="KW-0223">Dioxygenase</keyword>
<keyword evidence="4" id="KW-0560">Oxidoreductase</keyword>
<feature type="region of interest" description="Disordered" evidence="7">
    <location>
        <begin position="1"/>
        <end position="35"/>
    </location>
</feature>
<dbReference type="GO" id="GO:0008198">
    <property type="term" value="F:ferrous iron binding"/>
    <property type="evidence" value="ECO:0007669"/>
    <property type="project" value="TreeGrafter"/>
</dbReference>
<dbReference type="InterPro" id="IPR014710">
    <property type="entry name" value="RmlC-like_jellyroll"/>
</dbReference>
<dbReference type="Gene3D" id="2.60.120.10">
    <property type="entry name" value="Jelly Rolls"/>
    <property type="match status" value="1"/>
</dbReference>
<dbReference type="InterPro" id="IPR011051">
    <property type="entry name" value="RmlC_Cupin_sf"/>
</dbReference>
<evidence type="ECO:0000313" key="9">
    <source>
        <dbReference type="Proteomes" id="UP000467124"/>
    </source>
</evidence>
<dbReference type="InterPro" id="IPR010300">
    <property type="entry name" value="CDO_1"/>
</dbReference>
<evidence type="ECO:0000256" key="3">
    <source>
        <dbReference type="ARBA" id="ARBA00022964"/>
    </source>
</evidence>
<organism evidence="8 9">
    <name type="scientific">Nocardiopsis alba</name>
    <dbReference type="NCBI Taxonomy" id="53437"/>
    <lineage>
        <taxon>Bacteria</taxon>
        <taxon>Bacillati</taxon>
        <taxon>Actinomycetota</taxon>
        <taxon>Actinomycetes</taxon>
        <taxon>Streptosporangiales</taxon>
        <taxon>Nocardiopsidaceae</taxon>
        <taxon>Nocardiopsis</taxon>
    </lineage>
</organism>
<keyword evidence="2 6" id="KW-0479">Metal-binding</keyword>
<feature type="binding site" evidence="6">
    <location>
        <position position="97"/>
    </location>
    <ligand>
        <name>Fe cation</name>
        <dbReference type="ChEBI" id="CHEBI:24875"/>
        <note>catalytic</note>
    </ligand>
</feature>
<proteinExistence type="inferred from homology"/>
<feature type="compositionally biased region" description="Polar residues" evidence="7">
    <location>
        <begin position="17"/>
        <end position="28"/>
    </location>
</feature>
<dbReference type="EMBL" id="WWHY01000001">
    <property type="protein sequence ID" value="MYR34615.1"/>
    <property type="molecule type" value="Genomic_DNA"/>
</dbReference>
<dbReference type="GO" id="GO:0016702">
    <property type="term" value="F:oxidoreductase activity, acting on single donors with incorporation of molecular oxygen, incorporation of two atoms of oxygen"/>
    <property type="evidence" value="ECO:0007669"/>
    <property type="project" value="InterPro"/>
</dbReference>
<protein>
    <submittedName>
        <fullName evidence="8">Cysteine dioxygenase</fullName>
    </submittedName>
</protein>
<comment type="caution">
    <text evidence="8">The sequence shown here is derived from an EMBL/GenBank/DDBJ whole genome shotgun (WGS) entry which is preliminary data.</text>
</comment>
<evidence type="ECO:0000256" key="4">
    <source>
        <dbReference type="ARBA" id="ARBA00023002"/>
    </source>
</evidence>
<dbReference type="PANTHER" id="PTHR12918:SF1">
    <property type="entry name" value="CYSTEINE DIOXYGENASE TYPE 1"/>
    <property type="match status" value="1"/>
</dbReference>
<evidence type="ECO:0000256" key="7">
    <source>
        <dbReference type="SAM" id="MobiDB-lite"/>
    </source>
</evidence>
<feature type="binding site" evidence="6">
    <location>
        <position position="95"/>
    </location>
    <ligand>
        <name>Fe cation</name>
        <dbReference type="ChEBI" id="CHEBI:24875"/>
        <note>catalytic</note>
    </ligand>
</feature>
<feature type="compositionally biased region" description="Low complexity" evidence="7">
    <location>
        <begin position="189"/>
        <end position="199"/>
    </location>
</feature>
<name>A0A7K2IXV9_9ACTN</name>